<evidence type="ECO:0000313" key="2">
    <source>
        <dbReference type="EMBL" id="MBM0142602.1"/>
    </source>
</evidence>
<dbReference type="EMBL" id="JAEVFO010000189">
    <property type="protein sequence ID" value="MBM0142602.1"/>
    <property type="molecule type" value="Genomic_DNA"/>
</dbReference>
<evidence type="ECO:0000313" key="3">
    <source>
        <dbReference type="Proteomes" id="UP000644195"/>
    </source>
</evidence>
<keyword evidence="3" id="KW-1185">Reference proteome</keyword>
<sequence>QNNQLNPIKPFQKNSLISSFSKTNQLQFLNNPHHFYFYYNKKFPFYIKKTHLNNSNFTFTYKQFLTILFIHNKTFSSYNNKKKHTFLKKNTISPSSIKSQISNIFISNNFPQNNNKKYNLYKSFHFPIQSNPLIHKTIYSITNISKTPLIKKQKINFKKTYYQTLSNINLSNSKKKNLHQYLNFNSNINLIHTPYSKKYLQKKKQNLYLKKYINKKQIN</sequence>
<feature type="non-terminal residue" evidence="2">
    <location>
        <position position="219"/>
    </location>
</feature>
<organism evidence="2 3">
    <name type="scientific">Pseudomonas cannabina pv. alisalensis</name>
    <dbReference type="NCBI Taxonomy" id="757414"/>
    <lineage>
        <taxon>Bacteria</taxon>
        <taxon>Pseudomonadati</taxon>
        <taxon>Pseudomonadota</taxon>
        <taxon>Gammaproteobacteria</taxon>
        <taxon>Pseudomonadales</taxon>
        <taxon>Pseudomonadaceae</taxon>
        <taxon>Pseudomonas</taxon>
    </lineage>
</organism>
<protein>
    <submittedName>
        <fullName evidence="2">DUF825 domain-containing protein</fullName>
    </submittedName>
</protein>
<feature type="non-terminal residue" evidence="2">
    <location>
        <position position="1"/>
    </location>
</feature>
<accession>A0ABS1XM72</accession>
<dbReference type="Proteomes" id="UP000644195">
    <property type="component" value="Unassembled WGS sequence"/>
</dbReference>
<reference evidence="2 3" key="1">
    <citation type="submission" date="2020-12" db="EMBL/GenBank/DDBJ databases">
        <title>Genome of Pca MAFF 106156.</title>
        <authorList>
            <person name="Fujikawa T."/>
            <person name="Inoue Y."/>
        </authorList>
    </citation>
    <scope>NUCLEOTIDE SEQUENCE [LARGE SCALE GENOMIC DNA]</scope>
    <source>
        <strain evidence="2 3">MAFF 106156</strain>
    </source>
</reference>
<comment type="caution">
    <text evidence="2">The sequence shown here is derived from an EMBL/GenBank/DDBJ whole genome shotgun (WGS) entry which is preliminary data.</text>
</comment>
<proteinExistence type="predicted"/>
<dbReference type="InterPro" id="IPR056777">
    <property type="entry name" value="Ycf2_N"/>
</dbReference>
<gene>
    <name evidence="2" type="ORF">JHZ66_28260</name>
</gene>
<evidence type="ECO:0000259" key="1">
    <source>
        <dbReference type="Pfam" id="PF05695"/>
    </source>
</evidence>
<feature type="domain" description="Ycf2 N-terminal" evidence="1">
    <location>
        <begin position="1"/>
        <end position="218"/>
    </location>
</feature>
<dbReference type="Pfam" id="PF05695">
    <property type="entry name" value="Ycf2"/>
    <property type="match status" value="1"/>
</dbReference>
<name>A0ABS1XM72_PSEC1</name>